<dbReference type="EMBL" id="JAQMWT010000536">
    <property type="protein sequence ID" value="KAJ8599864.1"/>
    <property type="molecule type" value="Genomic_DNA"/>
</dbReference>
<proteinExistence type="predicted"/>
<name>A0AAD7XIY6_9STRA</name>
<dbReference type="InterPro" id="IPR053271">
    <property type="entry name" value="DDT_domain"/>
</dbReference>
<reference evidence="5" key="1">
    <citation type="submission" date="2023-01" db="EMBL/GenBank/DDBJ databases">
        <title>Metagenome sequencing of chrysophaentin producing Chrysophaeum taylorii.</title>
        <authorList>
            <person name="Davison J."/>
            <person name="Bewley C."/>
        </authorList>
    </citation>
    <scope>NUCLEOTIDE SEQUENCE</scope>
    <source>
        <strain evidence="5">NIES-1699</strain>
    </source>
</reference>
<feature type="compositionally biased region" description="Basic and acidic residues" evidence="3">
    <location>
        <begin position="51"/>
        <end position="81"/>
    </location>
</feature>
<feature type="region of interest" description="Disordered" evidence="3">
    <location>
        <begin position="266"/>
        <end position="292"/>
    </location>
</feature>
<feature type="region of interest" description="Disordered" evidence="3">
    <location>
        <begin position="109"/>
        <end position="128"/>
    </location>
</feature>
<dbReference type="InterPro" id="IPR018501">
    <property type="entry name" value="DDT_dom"/>
</dbReference>
<dbReference type="GO" id="GO:0005634">
    <property type="term" value="C:nucleus"/>
    <property type="evidence" value="ECO:0007669"/>
    <property type="project" value="UniProtKB-SubCell"/>
</dbReference>
<gene>
    <name evidence="5" type="ORF">CTAYLR_009584</name>
</gene>
<comment type="caution">
    <text evidence="5">The sequence shown here is derived from an EMBL/GenBank/DDBJ whole genome shotgun (WGS) entry which is preliminary data.</text>
</comment>
<feature type="region of interest" description="Disordered" evidence="3">
    <location>
        <begin position="1"/>
        <end position="93"/>
    </location>
</feature>
<keyword evidence="2" id="KW-0539">Nucleus</keyword>
<dbReference type="Proteomes" id="UP001230188">
    <property type="component" value="Unassembled WGS sequence"/>
</dbReference>
<dbReference type="Pfam" id="PF15613">
    <property type="entry name" value="WSD"/>
    <property type="match status" value="1"/>
</dbReference>
<evidence type="ECO:0000256" key="3">
    <source>
        <dbReference type="SAM" id="MobiDB-lite"/>
    </source>
</evidence>
<feature type="compositionally biased region" description="Basic and acidic residues" evidence="3">
    <location>
        <begin position="22"/>
        <end position="44"/>
    </location>
</feature>
<evidence type="ECO:0000256" key="1">
    <source>
        <dbReference type="ARBA" id="ARBA00004123"/>
    </source>
</evidence>
<dbReference type="PANTHER" id="PTHR15546">
    <property type="entry name" value="BROMODOMAIN ADJACENT TO ZINC FINGER DOMAIN, 2A"/>
    <property type="match status" value="1"/>
</dbReference>
<evidence type="ECO:0000313" key="6">
    <source>
        <dbReference type="Proteomes" id="UP001230188"/>
    </source>
</evidence>
<comment type="subcellular location">
    <subcellularLocation>
        <location evidence="1">Nucleus</location>
    </subcellularLocation>
</comment>
<dbReference type="PROSITE" id="PS50827">
    <property type="entry name" value="DDT"/>
    <property type="match status" value="1"/>
</dbReference>
<organism evidence="5 6">
    <name type="scientific">Chrysophaeum taylorii</name>
    <dbReference type="NCBI Taxonomy" id="2483200"/>
    <lineage>
        <taxon>Eukaryota</taxon>
        <taxon>Sar</taxon>
        <taxon>Stramenopiles</taxon>
        <taxon>Ochrophyta</taxon>
        <taxon>Pelagophyceae</taxon>
        <taxon>Pelagomonadales</taxon>
        <taxon>Pelagomonadaceae</taxon>
        <taxon>Chrysophaeum</taxon>
    </lineage>
</organism>
<evidence type="ECO:0000259" key="4">
    <source>
        <dbReference type="PROSITE" id="PS50827"/>
    </source>
</evidence>
<dbReference type="AlphaFoldDB" id="A0AAD7XIY6"/>
<feature type="domain" description="DDT" evidence="4">
    <location>
        <begin position="140"/>
        <end position="200"/>
    </location>
</feature>
<evidence type="ECO:0000256" key="2">
    <source>
        <dbReference type="ARBA" id="ARBA00023242"/>
    </source>
</evidence>
<dbReference type="InterPro" id="IPR028941">
    <property type="entry name" value="WHIM2_dom"/>
</dbReference>
<protein>
    <recommendedName>
        <fullName evidence="4">DDT domain-containing protein</fullName>
    </recommendedName>
</protein>
<keyword evidence="6" id="KW-1185">Reference proteome</keyword>
<sequence length="680" mass="77047">MSDPLAEAMGTSKSKGERHKKAMDEKRKREEAEERRALEVEQKRLEKRQRRLAEKAREEEERREKESALQKSFEEAAREESSASAQKNRAREAIKTCRDRAAKLRRELAKATKKAPEDRDEEVEKEAFGGRPGGLLPVRKELMGMAVLAWDAATSFGRVLGLSRYSFDCYCNAVSSPEASVLVIETARRLLKHALADRTLVTPQNWEEVLGASLPALCERLGRPEPGGGVWGSDSSSFNELSVETKVEVLGVVALAAFRSLRPEVDARKEQQTRAASTRKDDLKSNKLRQKDQTARYREEAFKALKKEKLLAAWDDDEEEVPDPSPAEVARKADQLRDAAICESRLVLDKAPALDRPEPDEATEDVPRTELAGIQKRNADRRARRLHLTRVEAARHESEAWLAENLATATVGGLRAWLRDARKCMLLGDADDCNQDQPWCTRSVARVFRALNKLEKLEDDKNAARRHRDAMAAFGVRREPLGVDRTGARYWWLDDALGVPGHPKPQMPRVFVQHKRDNAWGCYSTRRQLDHLRAALSDHHSQERALKIKLADLFTLDDAPPRDKTDWQTHNCDTLGRLVVRKISRTTVEGFVAGFLSADNNDGQALWHIEHSDGDEEDLEHHELMSALDEADQAYRRYLNSPKFLDYYATPSAANLLAAKRHLADYGYTPDQIETFTSHF</sequence>
<evidence type="ECO:0000313" key="5">
    <source>
        <dbReference type="EMBL" id="KAJ8599864.1"/>
    </source>
</evidence>
<accession>A0AAD7XIY6</accession>
<dbReference type="PANTHER" id="PTHR15546:SF2">
    <property type="entry name" value="DDT DOMAIN-CONTAINING PROTEIN DDB_G0282237"/>
    <property type="match status" value="1"/>
</dbReference>